<protein>
    <submittedName>
        <fullName evidence="1">Uncharacterized protein</fullName>
    </submittedName>
</protein>
<proteinExistence type="predicted"/>
<organism evidence="1">
    <name type="scientific">virus sp. ctEQ64</name>
    <dbReference type="NCBI Taxonomy" id="2825809"/>
    <lineage>
        <taxon>Viruses</taxon>
    </lineage>
</organism>
<accession>A0A8S5RL34</accession>
<dbReference type="EMBL" id="BK059112">
    <property type="protein sequence ID" value="DAE31891.1"/>
    <property type="molecule type" value="Genomic_DNA"/>
</dbReference>
<evidence type="ECO:0000313" key="1">
    <source>
        <dbReference type="EMBL" id="DAE31891.1"/>
    </source>
</evidence>
<sequence length="109" mass="11538">MAYSNNSGVTTASEYTRSYTTFSGCDIVATFGSEVVAEIQGITVSINREKAPVYTFGSAEPRSISRGKRGIAGTIVFTLFDRDALVDALAVRAAKAAYFQRIGGDLAVA</sequence>
<name>A0A8S5RL34_9VIRU</name>
<reference evidence="1" key="1">
    <citation type="journal article" date="2021" name="Proc. Natl. Acad. Sci. U.S.A.">
        <title>A Catalog of Tens of Thousands of Viruses from Human Metagenomes Reveals Hidden Associations with Chronic Diseases.</title>
        <authorList>
            <person name="Tisza M.J."/>
            <person name="Buck C.B."/>
        </authorList>
    </citation>
    <scope>NUCLEOTIDE SEQUENCE</scope>
    <source>
        <strain evidence="1">CtEQ64</strain>
    </source>
</reference>